<protein>
    <submittedName>
        <fullName evidence="2">Uncharacterized protein</fullName>
    </submittedName>
</protein>
<dbReference type="AlphaFoldDB" id="A0AAU9X739"/>
<evidence type="ECO:0000313" key="3">
    <source>
        <dbReference type="Proteomes" id="UP001159428"/>
    </source>
</evidence>
<name>A0AAU9X739_9CNID</name>
<dbReference type="PANTHER" id="PTHR33995">
    <property type="entry name" value="PROTEIN CBG18546"/>
    <property type="match status" value="1"/>
</dbReference>
<accession>A0AAU9X739</accession>
<keyword evidence="3" id="KW-1185">Reference proteome</keyword>
<dbReference type="SUPFAM" id="SSF57501">
    <property type="entry name" value="Cystine-knot cytokines"/>
    <property type="match status" value="1"/>
</dbReference>
<comment type="caution">
    <text evidence="2">The sequence shown here is derived from an EMBL/GenBank/DDBJ whole genome shotgun (WGS) entry which is preliminary data.</text>
</comment>
<feature type="region of interest" description="Disordered" evidence="1">
    <location>
        <begin position="193"/>
        <end position="222"/>
    </location>
</feature>
<dbReference type="PANTHER" id="PTHR33995:SF7">
    <property type="entry name" value="BURSICON SUBUNIT ALPHA-RELATED"/>
    <property type="match status" value="1"/>
</dbReference>
<evidence type="ECO:0000313" key="2">
    <source>
        <dbReference type="EMBL" id="CAH3139506.1"/>
    </source>
</evidence>
<organism evidence="2 3">
    <name type="scientific">Pocillopora meandrina</name>
    <dbReference type="NCBI Taxonomy" id="46732"/>
    <lineage>
        <taxon>Eukaryota</taxon>
        <taxon>Metazoa</taxon>
        <taxon>Cnidaria</taxon>
        <taxon>Anthozoa</taxon>
        <taxon>Hexacorallia</taxon>
        <taxon>Scleractinia</taxon>
        <taxon>Astrocoeniina</taxon>
        <taxon>Pocilloporidae</taxon>
        <taxon>Pocillopora</taxon>
    </lineage>
</organism>
<feature type="non-terminal residue" evidence="2">
    <location>
        <position position="1"/>
    </location>
</feature>
<dbReference type="InterPro" id="IPR029034">
    <property type="entry name" value="Cystine-knot_cytokine"/>
</dbReference>
<dbReference type="Proteomes" id="UP001159428">
    <property type="component" value="Unassembled WGS sequence"/>
</dbReference>
<reference evidence="2 3" key="1">
    <citation type="submission" date="2022-05" db="EMBL/GenBank/DDBJ databases">
        <authorList>
            <consortium name="Genoscope - CEA"/>
            <person name="William W."/>
        </authorList>
    </citation>
    <scope>NUCLEOTIDE SEQUENCE [LARGE SCALE GENOMIC DNA]</scope>
</reference>
<sequence length="363" mass="41789">VGQSGLIRLCAERTIVTSLPEGVFPTFIREVKCQGDSCLTNQGRCIQRFMEFTFIHFTGEYEFHETVSYWPRIDIYTEIMSLVLLMIVVSATLPTSSGRTRILRQRRTRTSRKPLITSRPKIQEKDCTRIVDLVPKYRGRLLRSHQLCVRLNETQLMSKLRITGGGFNPRYMAINKTDSCRFQDLAVADELPVQPATSSEAPPDHRPRQIQQNPSDNDLSRILDEPEVGAEEGDRLRQKRMTSLSPGSTLRGCWGRGSTVDNTNLRRLCTECAATTRLPSKVFPPFINEVICDDSDHLCFRDIGRCVQRYVQFTFLRFTGDFERDDALSQLLGINVYMEEWEDYEQDIRSCCECRIFSIFGRK</sequence>
<evidence type="ECO:0000256" key="1">
    <source>
        <dbReference type="SAM" id="MobiDB-lite"/>
    </source>
</evidence>
<dbReference type="EMBL" id="CALNXJ010000033">
    <property type="protein sequence ID" value="CAH3139506.1"/>
    <property type="molecule type" value="Genomic_DNA"/>
</dbReference>
<gene>
    <name evidence="2" type="ORF">PMEA_00018844</name>
</gene>
<proteinExistence type="predicted"/>